<protein>
    <submittedName>
        <fullName evidence="1">HAD-superhydrolase, subfamilyIA, variant 3 family protein</fullName>
    </submittedName>
</protein>
<evidence type="ECO:0000313" key="1">
    <source>
        <dbReference type="EMBL" id="OLP04933.1"/>
    </source>
</evidence>
<dbReference type="EMBL" id="MSYM01000018">
    <property type="protein sequence ID" value="OLP04933.1"/>
    <property type="molecule type" value="Genomic_DNA"/>
</dbReference>
<dbReference type="SFLD" id="SFLDS00003">
    <property type="entry name" value="Haloacid_Dehalogenase"/>
    <property type="match status" value="1"/>
</dbReference>
<dbReference type="PANTHER" id="PTHR43481">
    <property type="entry name" value="FRUCTOSE-1-PHOSPHATE PHOSPHATASE"/>
    <property type="match status" value="1"/>
</dbReference>
<dbReference type="SFLD" id="SFLDG01129">
    <property type="entry name" value="C1.5:_HAD__Beta-PGM__Phosphata"/>
    <property type="match status" value="1"/>
</dbReference>
<keyword evidence="2" id="KW-1185">Reference proteome</keyword>
<dbReference type="InterPro" id="IPR023214">
    <property type="entry name" value="HAD_sf"/>
</dbReference>
<keyword evidence="1" id="KW-0378">Hydrolase</keyword>
<dbReference type="Gene3D" id="3.40.50.1000">
    <property type="entry name" value="HAD superfamily/HAD-like"/>
    <property type="match status" value="1"/>
</dbReference>
<dbReference type="AlphaFoldDB" id="A0A1Q8YAD0"/>
<dbReference type="InterPro" id="IPR036412">
    <property type="entry name" value="HAD-like_sf"/>
</dbReference>
<dbReference type="Proteomes" id="UP000185911">
    <property type="component" value="Unassembled WGS sequence"/>
</dbReference>
<dbReference type="STRING" id="81479.RA876_12610"/>
<comment type="caution">
    <text evidence="1">The sequence shown here is derived from an EMBL/GenBank/DDBJ whole genome shotgun (WGS) entry which is preliminary data.</text>
</comment>
<dbReference type="Gene3D" id="1.10.150.240">
    <property type="entry name" value="Putative phosphatase, domain 2"/>
    <property type="match status" value="1"/>
</dbReference>
<proteinExistence type="predicted"/>
<dbReference type="InterPro" id="IPR006439">
    <property type="entry name" value="HAD-SF_hydro_IA"/>
</dbReference>
<dbReference type="InterPro" id="IPR023198">
    <property type="entry name" value="PGP-like_dom2"/>
</dbReference>
<dbReference type="SUPFAM" id="SSF56784">
    <property type="entry name" value="HAD-like"/>
    <property type="match status" value="1"/>
</dbReference>
<reference evidence="1 2" key="1">
    <citation type="submission" date="2017-01" db="EMBL/GenBank/DDBJ databases">
        <title>Genome sequence of Rhodoferax antarcticus ANT.BR, a psychrophilic purple nonsulfur bacterium from an Antarctic microbial mat.</title>
        <authorList>
            <person name="Baker J."/>
            <person name="Riester C."/>
            <person name="Skinner B."/>
            <person name="Newell A."/>
            <person name="Swingley W."/>
            <person name="Madigan M."/>
            <person name="Jung D."/>
            <person name="Asao M."/>
            <person name="Chen M."/>
            <person name="Loughlin P."/>
            <person name="Pan H."/>
            <person name="Lin S."/>
            <person name="Li N."/>
            <person name="Shaw J."/>
            <person name="Prado M."/>
            <person name="Sherman C."/>
            <person name="Li X."/>
            <person name="Tang J."/>
            <person name="Blankenship R."/>
            <person name="Zhao T."/>
            <person name="Touchman J."/>
            <person name="Sattley M."/>
        </authorList>
    </citation>
    <scope>NUCLEOTIDE SEQUENCE [LARGE SCALE GENOMIC DNA]</scope>
    <source>
        <strain evidence="1 2">ANT.BR</strain>
    </source>
</reference>
<evidence type="ECO:0000313" key="2">
    <source>
        <dbReference type="Proteomes" id="UP000185911"/>
    </source>
</evidence>
<accession>A0A1Q8YAD0</accession>
<dbReference type="InterPro" id="IPR051806">
    <property type="entry name" value="HAD-like_SPP"/>
</dbReference>
<gene>
    <name evidence="1" type="ORF">BLL52_3752</name>
</gene>
<organism evidence="1 2">
    <name type="scientific">Rhodoferax antarcticus ANT.BR</name>
    <dbReference type="NCBI Taxonomy" id="1111071"/>
    <lineage>
        <taxon>Bacteria</taxon>
        <taxon>Pseudomonadati</taxon>
        <taxon>Pseudomonadota</taxon>
        <taxon>Betaproteobacteria</taxon>
        <taxon>Burkholderiales</taxon>
        <taxon>Comamonadaceae</taxon>
        <taxon>Rhodoferax</taxon>
    </lineage>
</organism>
<dbReference type="GO" id="GO:0050308">
    <property type="term" value="F:sugar-phosphatase activity"/>
    <property type="evidence" value="ECO:0007669"/>
    <property type="project" value="TreeGrafter"/>
</dbReference>
<name>A0A1Q8YAD0_9BURK</name>
<dbReference type="PANTHER" id="PTHR43481:SF4">
    <property type="entry name" value="GLYCEROL-1-PHOSPHATE PHOSPHOHYDROLASE 1-RELATED"/>
    <property type="match status" value="1"/>
</dbReference>
<dbReference type="NCBIfam" id="TIGR01509">
    <property type="entry name" value="HAD-SF-IA-v3"/>
    <property type="match status" value="1"/>
</dbReference>
<dbReference type="Pfam" id="PF00702">
    <property type="entry name" value="Hydrolase"/>
    <property type="match status" value="1"/>
</dbReference>
<sequence>MPVTMINEATHALSIRAGAVSGLIFDMDGTMIDSMPSHAQSWIAFVQQHGIDIDVADLMRRTTGRTGAECMCELFQRDLSFEEAWGFIAIKEQMYRDLFAPVFAEVAGFKQFAAQTLQRGLKLGVGTAGDRHNIAFAMQHLQLAVPPHAIVGGDEGLPGKPEPAIFLEAASRMAIRAGDCIVFEDAPLGIEAARRAGMRAVAICTTHSAEELAGPHVIAAASNYLELIESEFLETLHVATA</sequence>